<protein>
    <recommendedName>
        <fullName evidence="7">Tat pathway signal sequence domain protein</fullName>
    </recommendedName>
</protein>
<sequence>MNSVQQRVKLSWLRKPRDRRVNGVAFGVPWPRGKLPPEDTDFRCLDNGEKSIPLQSWVTAYWPDQSIKWTAHAISAHAPFDDEYTIVASRTIAKESSHSGPSSRTGSSSPQGPTISILDLSDTVEVDTGVARVSFSKSGSDVIRQIWLPGQGDLAGNGHLILKTKTISRGQGADSDVVDNHDNGTARSHTLISQISNIVIEQNGPYRAVVAVRGNHKDNSTDSAAPLLPFILRFYLYVGSPTVRIVHTLVFDIDAHKTLVTGIGLRLEVSMSREALFNRHIQFAGVGEGKFAESVQGLSGLRMNPGENILSAQRSGKHIDKIGDPVFESRLRWVPAWNDYTLTQLSPDGFEIRKRTKKGCSWVRSASGTRAGGLVCMGTAQRGVVTLGMRDFWERFPTQIDVRNATQDKAGVTLWLYSPEGRAMDMRPYHDGLGQQTYDDQLDALKITYEDWEQGHDTPYGVARTNELYLSATETSSLAWDGLASMVDDMRNPPLLIADRTYLAETGALGTYWKPRPDPGTPDTEFEATLNRNLDLLFDFYKAEVEQRRWYGFWDYGDIMHTYDTTRHTWRYDVGGYAWDNSELSPDLWLWLYFLRTGRYDVYKMASALTRHTGDVDVYHTGQWKGLGTRHGVQHWSDSCKQLRISNALYRRFYFYISGGDERVGDLLSETLEGEQTLLTLNPYRKVREDLQDIRSSDTAIISLGTDWSALAASWLIEWERNGPRSDLARSKLLQSIRGIAQLKNGFVTGTVLYHVPTGTIKPVFDDGVGQVQVSHLSAMFGLVEVCSELISLFPDEGGFRSVWLDYCRYFNADPSQQIERYGVAFGATQLGQGHSRLTAYAARQLGDHELARRAWGEFLTLEGYGHDSHDDLRCQWRTEVVKSTETLIPGTVEIPWITTNFSALYGLAAIQNLAWIGGDADPEGEKRQGII</sequence>
<feature type="compositionally biased region" description="Low complexity" evidence="1">
    <location>
        <begin position="98"/>
        <end position="113"/>
    </location>
</feature>
<proteinExistence type="predicted"/>
<feature type="domain" description="PcRGLX/YetA-like C-terminal alpha/alpha toroid" evidence="4">
    <location>
        <begin position="493"/>
        <end position="919"/>
    </location>
</feature>
<dbReference type="InterPro" id="IPR045793">
    <property type="entry name" value="PcRGLX/YetA-like"/>
</dbReference>
<dbReference type="Pfam" id="PF19501">
    <property type="entry name" value="PcRGLX_1st"/>
    <property type="match status" value="1"/>
</dbReference>
<dbReference type="AlphaFoldDB" id="A0AAN6EWK6"/>
<evidence type="ECO:0000313" key="6">
    <source>
        <dbReference type="Proteomes" id="UP001161757"/>
    </source>
</evidence>
<feature type="region of interest" description="Disordered" evidence="1">
    <location>
        <begin position="93"/>
        <end position="114"/>
    </location>
</feature>
<evidence type="ECO:0000256" key="1">
    <source>
        <dbReference type="SAM" id="MobiDB-lite"/>
    </source>
</evidence>
<feature type="domain" description="PcRGLX/YetA-like N-terminal RIFT barrel" evidence="2">
    <location>
        <begin position="7"/>
        <end position="88"/>
    </location>
</feature>
<accession>A0AAN6EWK6</accession>
<dbReference type="InterPro" id="IPR048331">
    <property type="entry name" value="PcRGLX/YetA_3rd"/>
</dbReference>
<reference evidence="5" key="1">
    <citation type="submission" date="2023-01" db="EMBL/GenBank/DDBJ databases">
        <title>Exophiala dermititidis isolated from Cystic Fibrosis Patient.</title>
        <authorList>
            <person name="Kurbessoian T."/>
            <person name="Crocker A."/>
            <person name="Murante D."/>
            <person name="Hogan D.A."/>
            <person name="Stajich J.E."/>
        </authorList>
    </citation>
    <scope>NUCLEOTIDE SEQUENCE</scope>
    <source>
        <strain evidence="5">Ex8</strain>
    </source>
</reference>
<evidence type="ECO:0000313" key="5">
    <source>
        <dbReference type="EMBL" id="KAJ8992588.1"/>
    </source>
</evidence>
<evidence type="ECO:0000259" key="4">
    <source>
        <dbReference type="Pfam" id="PF21346"/>
    </source>
</evidence>
<dbReference type="PANTHER" id="PTHR40081">
    <property type="entry name" value="CONCANAVALIN A-LIKE LECTIN/GLUCANASE"/>
    <property type="match status" value="1"/>
</dbReference>
<dbReference type="PANTHER" id="PTHR40081:SF1">
    <property type="entry name" value="TAT PATHWAY SIGNAL SEQUENCE DOMAIN PROTEIN"/>
    <property type="match status" value="1"/>
</dbReference>
<feature type="domain" description="PcRGLX/YetA-like central beta-sandwich" evidence="3">
    <location>
        <begin position="116"/>
        <end position="479"/>
    </location>
</feature>
<dbReference type="Pfam" id="PF21346">
    <property type="entry name" value="PcRGLX_3rd"/>
    <property type="match status" value="1"/>
</dbReference>
<dbReference type="InterPro" id="IPR048329">
    <property type="entry name" value="PcRGLX_1st"/>
</dbReference>
<evidence type="ECO:0000259" key="2">
    <source>
        <dbReference type="Pfam" id="PF19501"/>
    </source>
</evidence>
<dbReference type="EMBL" id="JAJGCB010000005">
    <property type="protein sequence ID" value="KAJ8992588.1"/>
    <property type="molecule type" value="Genomic_DNA"/>
</dbReference>
<organism evidence="5 6">
    <name type="scientific">Exophiala dermatitidis</name>
    <name type="common">Black yeast-like fungus</name>
    <name type="synonym">Wangiella dermatitidis</name>
    <dbReference type="NCBI Taxonomy" id="5970"/>
    <lineage>
        <taxon>Eukaryota</taxon>
        <taxon>Fungi</taxon>
        <taxon>Dikarya</taxon>
        <taxon>Ascomycota</taxon>
        <taxon>Pezizomycotina</taxon>
        <taxon>Eurotiomycetes</taxon>
        <taxon>Chaetothyriomycetidae</taxon>
        <taxon>Chaetothyriales</taxon>
        <taxon>Herpotrichiellaceae</taxon>
        <taxon>Exophiala</taxon>
    </lineage>
</organism>
<comment type="caution">
    <text evidence="5">The sequence shown here is derived from an EMBL/GenBank/DDBJ whole genome shotgun (WGS) entry which is preliminary data.</text>
</comment>
<dbReference type="Pfam" id="PF21345">
    <property type="entry name" value="PcRGLX_2nd"/>
    <property type="match status" value="1"/>
</dbReference>
<dbReference type="InterPro" id="IPR048330">
    <property type="entry name" value="PcRGLX/YetA_2nd"/>
</dbReference>
<evidence type="ECO:0000259" key="3">
    <source>
        <dbReference type="Pfam" id="PF21345"/>
    </source>
</evidence>
<gene>
    <name evidence="5" type="ORF">HRR80_003687</name>
</gene>
<evidence type="ECO:0008006" key="7">
    <source>
        <dbReference type="Google" id="ProtNLM"/>
    </source>
</evidence>
<dbReference type="Proteomes" id="UP001161757">
    <property type="component" value="Unassembled WGS sequence"/>
</dbReference>
<name>A0AAN6EWK6_EXODE</name>